<proteinExistence type="predicted"/>
<dbReference type="Proteomes" id="UP000594454">
    <property type="component" value="Chromosome 6"/>
</dbReference>
<sequence>MGRFIIQYSFFSETWQFIRRKLTLSKRRVEICIETTETCETNQTVSITKETTAKKSEPPTVEETSSMPRVVGVVLKKSGSTSSETSSEIQEYPKLINTDSFTPEDLELFVDSIETIQHSKADKDIAKQKRQTIGKPRRRPHSFHEGKKTGVSQDKVANLNCSMRRFIDATLRKSKACKLKGSCQKDDFFKYVVESMILYK</sequence>
<evidence type="ECO:0000313" key="3">
    <source>
        <dbReference type="Proteomes" id="UP000594454"/>
    </source>
</evidence>
<evidence type="ECO:0000313" key="2">
    <source>
        <dbReference type="EMBL" id="CAD7092178.1"/>
    </source>
</evidence>
<dbReference type="EMBL" id="LR899014">
    <property type="protein sequence ID" value="CAD7092178.1"/>
    <property type="molecule type" value="Genomic_DNA"/>
</dbReference>
<dbReference type="InParanoid" id="A0A7R8Z1P9"/>
<feature type="compositionally biased region" description="Basic residues" evidence="1">
    <location>
        <begin position="128"/>
        <end position="141"/>
    </location>
</feature>
<feature type="region of interest" description="Disordered" evidence="1">
    <location>
        <begin position="121"/>
        <end position="150"/>
    </location>
</feature>
<reference evidence="2 3" key="1">
    <citation type="submission" date="2020-11" db="EMBL/GenBank/DDBJ databases">
        <authorList>
            <person name="Wallbank WR R."/>
            <person name="Pardo Diaz C."/>
            <person name="Kozak K."/>
            <person name="Martin S."/>
            <person name="Jiggins C."/>
            <person name="Moest M."/>
            <person name="Warren A I."/>
            <person name="Generalovic N T."/>
            <person name="Byers J.R.P. K."/>
            <person name="Montejo-Kovacevich G."/>
            <person name="Yen C E."/>
        </authorList>
    </citation>
    <scope>NUCLEOTIDE SEQUENCE [LARGE SCALE GENOMIC DNA]</scope>
</reference>
<dbReference type="AlphaFoldDB" id="A0A7R8Z1P9"/>
<accession>A0A7R8Z1P9</accession>
<keyword evidence="3" id="KW-1185">Reference proteome</keyword>
<gene>
    <name evidence="2" type="ORF">HERILL_LOCUS14558</name>
</gene>
<protein>
    <submittedName>
        <fullName evidence="2">Uncharacterized protein</fullName>
    </submittedName>
</protein>
<evidence type="ECO:0000256" key="1">
    <source>
        <dbReference type="SAM" id="MobiDB-lite"/>
    </source>
</evidence>
<name>A0A7R8Z1P9_HERIL</name>
<organism evidence="2 3">
    <name type="scientific">Hermetia illucens</name>
    <name type="common">Black soldier fly</name>
    <dbReference type="NCBI Taxonomy" id="343691"/>
    <lineage>
        <taxon>Eukaryota</taxon>
        <taxon>Metazoa</taxon>
        <taxon>Ecdysozoa</taxon>
        <taxon>Arthropoda</taxon>
        <taxon>Hexapoda</taxon>
        <taxon>Insecta</taxon>
        <taxon>Pterygota</taxon>
        <taxon>Neoptera</taxon>
        <taxon>Endopterygota</taxon>
        <taxon>Diptera</taxon>
        <taxon>Brachycera</taxon>
        <taxon>Stratiomyomorpha</taxon>
        <taxon>Stratiomyidae</taxon>
        <taxon>Hermetiinae</taxon>
        <taxon>Hermetia</taxon>
    </lineage>
</organism>